<evidence type="ECO:0000313" key="2">
    <source>
        <dbReference type="EMBL" id="MCA4521627.1"/>
    </source>
</evidence>
<evidence type="ECO:0000313" key="4">
    <source>
        <dbReference type="EMBL" id="RHL40883.1"/>
    </source>
</evidence>
<dbReference type="EMBL" id="QROO01000003">
    <property type="protein sequence ID" value="RHL40883.1"/>
    <property type="molecule type" value="Genomic_DNA"/>
</dbReference>
<dbReference type="Proteomes" id="UP000284495">
    <property type="component" value="Unassembled WGS sequence"/>
</dbReference>
<dbReference type="SUPFAM" id="SSF51735">
    <property type="entry name" value="NAD(P)-binding Rossmann-fold domains"/>
    <property type="match status" value="1"/>
</dbReference>
<dbReference type="InterPro" id="IPR000683">
    <property type="entry name" value="Gfo/Idh/MocA-like_OxRdtase_N"/>
</dbReference>
<name>A0A3E4NQ01_9BACE</name>
<dbReference type="AlphaFoldDB" id="A0A3E4NQ01"/>
<feature type="domain" description="Gfo/Idh/MocA-like oxidoreductase N-terminal" evidence="1">
    <location>
        <begin position="25"/>
        <end position="151"/>
    </location>
</feature>
<gene>
    <name evidence="4" type="ORF">DW027_03280</name>
    <name evidence="3" type="ORF">DXD03_00195</name>
    <name evidence="2" type="ORF">LDZ35_00130</name>
</gene>
<dbReference type="PANTHER" id="PTHR43818:SF9">
    <property type="entry name" value="HYPOTHETICAL OXIDOREDUCTASE"/>
    <property type="match status" value="1"/>
</dbReference>
<dbReference type="Pfam" id="PF01408">
    <property type="entry name" value="GFO_IDH_MocA"/>
    <property type="match status" value="1"/>
</dbReference>
<sequence>MKNRIAFFFILLMISVGIYAQKIMKIGIIGLDTSHSTAFTELINSGSDETFSQGFRVVAAYPYGSKTIQSSYERIPGYIEKVKTQGVEIVSSIADLLDKVDCVLLETNDGRLHLEQAMEVFKAGKICYIDKPIGATLGDAIAIYEMAEKYNIPIFSSSALRFTPQNQKLRNNELGKILGADCYSPHKVEPTHPDFGFYGIHGVETLYTAMGTGCESVNRMSSDRGDVVVGRWKDGRIGIFRGITKGPQIYGGTAFTSKGAITVGGYQGYKVLLEQILTFFRTGVAPVSKEETIEIFTFMQASNMSKEQNGKIVTLEEAYQKGWKDAQKLIKACNKK</sequence>
<dbReference type="Proteomes" id="UP001197958">
    <property type="component" value="Unassembled WGS sequence"/>
</dbReference>
<proteinExistence type="predicted"/>
<dbReference type="Gene3D" id="3.40.50.720">
    <property type="entry name" value="NAD(P)-binding Rossmann-like Domain"/>
    <property type="match status" value="1"/>
</dbReference>
<reference evidence="2" key="2">
    <citation type="submission" date="2023-08" db="EMBL/GenBank/DDBJ databases">
        <title>Mucin Metabolism Genes Underlie the Key Renovations of Bacteroides xylanisolvens Genomes in Captive Great Apes.</title>
        <authorList>
            <person name="Nishida A.H."/>
        </authorList>
    </citation>
    <scope>NUCLEOTIDE SEQUENCE</scope>
    <source>
        <strain evidence="2">P19.10B</strain>
    </source>
</reference>
<dbReference type="GO" id="GO:0000166">
    <property type="term" value="F:nucleotide binding"/>
    <property type="evidence" value="ECO:0007669"/>
    <property type="project" value="InterPro"/>
</dbReference>
<evidence type="ECO:0000313" key="3">
    <source>
        <dbReference type="EMBL" id="RGK67682.1"/>
    </source>
</evidence>
<dbReference type="PANTHER" id="PTHR43818">
    <property type="entry name" value="BCDNA.GH03377"/>
    <property type="match status" value="1"/>
</dbReference>
<accession>A0A3E4NQ01</accession>
<dbReference type="EMBL" id="JAIWWW010000001">
    <property type="protein sequence ID" value="MCA4521627.1"/>
    <property type="molecule type" value="Genomic_DNA"/>
</dbReference>
<comment type="caution">
    <text evidence="3">The sequence shown here is derived from an EMBL/GenBank/DDBJ whole genome shotgun (WGS) entry which is preliminary data.</text>
</comment>
<dbReference type="RefSeq" id="WP_117683154.1">
    <property type="nucleotide sequence ID" value="NZ_CP042282.1"/>
</dbReference>
<dbReference type="EMBL" id="QSQU01000001">
    <property type="protein sequence ID" value="RGK67682.1"/>
    <property type="molecule type" value="Genomic_DNA"/>
</dbReference>
<evidence type="ECO:0000259" key="1">
    <source>
        <dbReference type="Pfam" id="PF01408"/>
    </source>
</evidence>
<organism evidence="3 5">
    <name type="scientific">Bacteroides xylanisolvens</name>
    <dbReference type="NCBI Taxonomy" id="371601"/>
    <lineage>
        <taxon>Bacteria</taxon>
        <taxon>Pseudomonadati</taxon>
        <taxon>Bacteroidota</taxon>
        <taxon>Bacteroidia</taxon>
        <taxon>Bacteroidales</taxon>
        <taxon>Bacteroidaceae</taxon>
        <taxon>Bacteroides</taxon>
    </lineage>
</organism>
<evidence type="ECO:0000313" key="5">
    <source>
        <dbReference type="Proteomes" id="UP000261210"/>
    </source>
</evidence>
<dbReference type="InterPro" id="IPR050463">
    <property type="entry name" value="Gfo/Idh/MocA_oxidrdct_glycsds"/>
</dbReference>
<protein>
    <submittedName>
        <fullName evidence="3">Gfo/Idh/MocA family oxidoreductase</fullName>
    </submittedName>
</protein>
<evidence type="ECO:0000313" key="6">
    <source>
        <dbReference type="Proteomes" id="UP000284495"/>
    </source>
</evidence>
<dbReference type="Proteomes" id="UP000261210">
    <property type="component" value="Unassembled WGS sequence"/>
</dbReference>
<reference evidence="5 6" key="1">
    <citation type="submission" date="2018-08" db="EMBL/GenBank/DDBJ databases">
        <title>A genome reference for cultivated species of the human gut microbiota.</title>
        <authorList>
            <person name="Zou Y."/>
            <person name="Xue W."/>
            <person name="Luo G."/>
        </authorList>
    </citation>
    <scope>NUCLEOTIDE SEQUENCE [LARGE SCALE GENOMIC DNA]</scope>
    <source>
        <strain evidence="4 6">AF38-2</strain>
        <strain evidence="3 5">TF10-34</strain>
    </source>
</reference>
<dbReference type="InterPro" id="IPR036291">
    <property type="entry name" value="NAD(P)-bd_dom_sf"/>
</dbReference>